<keyword evidence="2 4" id="KW-0238">DNA-binding</keyword>
<dbReference type="PANTHER" id="PTHR30055:SF174">
    <property type="entry name" value="TRANSCRIPTIONAL REGULATORY PROTEIN (PROBABLY TETR-FAMILY)-RELATED"/>
    <property type="match status" value="1"/>
</dbReference>
<evidence type="ECO:0000313" key="6">
    <source>
        <dbReference type="EMBL" id="EDM78060.1"/>
    </source>
</evidence>
<evidence type="ECO:0000256" key="4">
    <source>
        <dbReference type="PROSITE-ProRule" id="PRU00335"/>
    </source>
</evidence>
<dbReference type="Gene3D" id="1.10.357.10">
    <property type="entry name" value="Tetracycline Repressor, domain 2"/>
    <property type="match status" value="1"/>
</dbReference>
<dbReference type="InterPro" id="IPR009057">
    <property type="entry name" value="Homeodomain-like_sf"/>
</dbReference>
<dbReference type="Pfam" id="PF00440">
    <property type="entry name" value="TetR_N"/>
    <property type="match status" value="1"/>
</dbReference>
<accession>A6G7W7</accession>
<dbReference type="PANTHER" id="PTHR30055">
    <property type="entry name" value="HTH-TYPE TRANSCRIPTIONAL REGULATOR RUTR"/>
    <property type="match status" value="1"/>
</dbReference>
<name>A6G7W7_9BACT</name>
<dbReference type="OrthoDB" id="5511609at2"/>
<dbReference type="Proteomes" id="UP000005801">
    <property type="component" value="Unassembled WGS sequence"/>
</dbReference>
<organism evidence="6 7">
    <name type="scientific">Plesiocystis pacifica SIR-1</name>
    <dbReference type="NCBI Taxonomy" id="391625"/>
    <lineage>
        <taxon>Bacteria</taxon>
        <taxon>Pseudomonadati</taxon>
        <taxon>Myxococcota</taxon>
        <taxon>Polyangia</taxon>
        <taxon>Nannocystales</taxon>
        <taxon>Nannocystaceae</taxon>
        <taxon>Plesiocystis</taxon>
    </lineage>
</organism>
<dbReference type="Pfam" id="PF21943">
    <property type="entry name" value="TetR_C_46"/>
    <property type="match status" value="1"/>
</dbReference>
<evidence type="ECO:0000259" key="5">
    <source>
        <dbReference type="PROSITE" id="PS50977"/>
    </source>
</evidence>
<evidence type="ECO:0000256" key="3">
    <source>
        <dbReference type="ARBA" id="ARBA00023163"/>
    </source>
</evidence>
<dbReference type="GO" id="GO:0003700">
    <property type="term" value="F:DNA-binding transcription factor activity"/>
    <property type="evidence" value="ECO:0007669"/>
    <property type="project" value="TreeGrafter"/>
</dbReference>
<evidence type="ECO:0000313" key="7">
    <source>
        <dbReference type="Proteomes" id="UP000005801"/>
    </source>
</evidence>
<keyword evidence="7" id="KW-1185">Reference proteome</keyword>
<dbReference type="EMBL" id="ABCS01000036">
    <property type="protein sequence ID" value="EDM78060.1"/>
    <property type="molecule type" value="Genomic_DNA"/>
</dbReference>
<evidence type="ECO:0000256" key="1">
    <source>
        <dbReference type="ARBA" id="ARBA00023015"/>
    </source>
</evidence>
<dbReference type="AlphaFoldDB" id="A6G7W7"/>
<keyword evidence="3" id="KW-0804">Transcription</keyword>
<sequence>MIQGLMPRRAKSARTSRLDVGARRDQLLGLGLELFGQRSYESISIDDIAKAAGISRGLLYHYFRNKRGFYVESVRFGASMLRERIVATRDLEARAGEGAEDPGHRRVELGLQAYLDFVAGFGGAYVTLMRSGIGFDPEVCEILEQTRAAIVTEMLEAIGARAPETEAARELVRVAARGWLGMVEFASLEWLERKAVPQAALIELLIQSLEHALVAAGVRLEDCAPEA</sequence>
<proteinExistence type="predicted"/>
<dbReference type="eggNOG" id="COG1309">
    <property type="taxonomic scope" value="Bacteria"/>
</dbReference>
<feature type="DNA-binding region" description="H-T-H motif" evidence="4">
    <location>
        <begin position="44"/>
        <end position="63"/>
    </location>
</feature>
<dbReference type="GO" id="GO:0000976">
    <property type="term" value="F:transcription cis-regulatory region binding"/>
    <property type="evidence" value="ECO:0007669"/>
    <property type="project" value="TreeGrafter"/>
</dbReference>
<gene>
    <name evidence="6" type="ORF">PPSIR1_23624</name>
</gene>
<dbReference type="InterPro" id="IPR036271">
    <property type="entry name" value="Tet_transcr_reg_TetR-rel_C_sf"/>
</dbReference>
<protein>
    <submittedName>
        <fullName evidence="6">Putative transcriptional regulator</fullName>
    </submittedName>
</protein>
<dbReference type="PROSITE" id="PS50977">
    <property type="entry name" value="HTH_TETR_2"/>
    <property type="match status" value="1"/>
</dbReference>
<evidence type="ECO:0000256" key="2">
    <source>
        <dbReference type="ARBA" id="ARBA00023125"/>
    </source>
</evidence>
<reference evidence="6 7" key="1">
    <citation type="submission" date="2007-06" db="EMBL/GenBank/DDBJ databases">
        <authorList>
            <person name="Shimkets L."/>
            <person name="Ferriera S."/>
            <person name="Johnson J."/>
            <person name="Kravitz S."/>
            <person name="Beeson K."/>
            <person name="Sutton G."/>
            <person name="Rogers Y.-H."/>
            <person name="Friedman R."/>
            <person name="Frazier M."/>
            <person name="Venter J.C."/>
        </authorList>
    </citation>
    <scope>NUCLEOTIDE SEQUENCE [LARGE SCALE GENOMIC DNA]</scope>
    <source>
        <strain evidence="6 7">SIR-1</strain>
    </source>
</reference>
<keyword evidence="1" id="KW-0805">Transcription regulation</keyword>
<dbReference type="STRING" id="391625.PPSIR1_23624"/>
<feature type="domain" description="HTH tetR-type" evidence="5">
    <location>
        <begin position="21"/>
        <end position="81"/>
    </location>
</feature>
<dbReference type="PRINTS" id="PR00455">
    <property type="entry name" value="HTHTETR"/>
</dbReference>
<dbReference type="InterPro" id="IPR001647">
    <property type="entry name" value="HTH_TetR"/>
</dbReference>
<dbReference type="SUPFAM" id="SSF48498">
    <property type="entry name" value="Tetracyclin repressor-like, C-terminal domain"/>
    <property type="match status" value="1"/>
</dbReference>
<comment type="caution">
    <text evidence="6">The sequence shown here is derived from an EMBL/GenBank/DDBJ whole genome shotgun (WGS) entry which is preliminary data.</text>
</comment>
<dbReference type="SUPFAM" id="SSF46689">
    <property type="entry name" value="Homeodomain-like"/>
    <property type="match status" value="1"/>
</dbReference>
<dbReference type="InterPro" id="IPR050109">
    <property type="entry name" value="HTH-type_TetR-like_transc_reg"/>
</dbReference>
<dbReference type="InterPro" id="IPR054129">
    <property type="entry name" value="DesT_TetR_C"/>
</dbReference>